<reference evidence="1 2" key="1">
    <citation type="submission" date="2019-03" db="EMBL/GenBank/DDBJ databases">
        <title>Sapientia aquatica gen. nov., sp. nov., isolated from a crater lake.</title>
        <authorList>
            <person name="Felfoldi T."/>
            <person name="Szabo A."/>
            <person name="Toth E."/>
            <person name="Schumann P."/>
            <person name="Keki Z."/>
            <person name="Marialigeti K."/>
            <person name="Mathe I."/>
        </authorList>
    </citation>
    <scope>NUCLEOTIDE SEQUENCE [LARGE SCALE GENOMIC DNA]</scope>
    <source>
        <strain evidence="1 2">SA-152</strain>
    </source>
</reference>
<accession>A0A4R5W1J6</accession>
<evidence type="ECO:0000313" key="1">
    <source>
        <dbReference type="EMBL" id="TDK66046.1"/>
    </source>
</evidence>
<dbReference type="RefSeq" id="WP_133328249.1">
    <property type="nucleotide sequence ID" value="NZ_SMYL01000004.1"/>
</dbReference>
<proteinExistence type="predicted"/>
<keyword evidence="2" id="KW-1185">Reference proteome</keyword>
<dbReference type="Proteomes" id="UP000294829">
    <property type="component" value="Unassembled WGS sequence"/>
</dbReference>
<dbReference type="AlphaFoldDB" id="A0A4R5W1J6"/>
<evidence type="ECO:0000313" key="2">
    <source>
        <dbReference type="Proteomes" id="UP000294829"/>
    </source>
</evidence>
<name>A0A4R5W1J6_9BURK</name>
<organism evidence="1 2">
    <name type="scientific">Sapientia aquatica</name>
    <dbReference type="NCBI Taxonomy" id="1549640"/>
    <lineage>
        <taxon>Bacteria</taxon>
        <taxon>Pseudomonadati</taxon>
        <taxon>Pseudomonadota</taxon>
        <taxon>Betaproteobacteria</taxon>
        <taxon>Burkholderiales</taxon>
        <taxon>Oxalobacteraceae</taxon>
        <taxon>Sapientia</taxon>
    </lineage>
</organism>
<gene>
    <name evidence="1" type="ORF">E2I14_10675</name>
</gene>
<protein>
    <submittedName>
        <fullName evidence="1">Uncharacterized protein</fullName>
    </submittedName>
</protein>
<dbReference type="OrthoDB" id="9155176at2"/>
<dbReference type="EMBL" id="SMYL01000004">
    <property type="protein sequence ID" value="TDK66046.1"/>
    <property type="molecule type" value="Genomic_DNA"/>
</dbReference>
<comment type="caution">
    <text evidence="1">The sequence shown here is derived from an EMBL/GenBank/DDBJ whole genome shotgun (WGS) entry which is preliminary data.</text>
</comment>
<sequence length="83" mass="9640">MSRATLKRKALQKLIKTEYKKFKDHKKTKLGKIFHLANPDETGCNWSIAIERSKNWESAADHIRPFIIDLRSKYSLAHDGDEA</sequence>